<dbReference type="RefSeq" id="WP_152300208.1">
    <property type="nucleotide sequence ID" value="NZ_CP041166.1"/>
</dbReference>
<evidence type="ECO:0000313" key="3">
    <source>
        <dbReference type="EMBL" id="QFR44148.1"/>
    </source>
</evidence>
<feature type="coiled-coil region" evidence="1">
    <location>
        <begin position="20"/>
        <end position="47"/>
    </location>
</feature>
<proteinExistence type="predicted"/>
<accession>A0AAJ4A577</accession>
<dbReference type="EMBL" id="CP041166">
    <property type="protein sequence ID" value="QFR44148.1"/>
    <property type="molecule type" value="Genomic_DNA"/>
</dbReference>
<keyword evidence="4" id="KW-1185">Reference proteome</keyword>
<name>A0AAJ4A577_9BACT</name>
<gene>
    <name evidence="3" type="ORF">FJR47_09550</name>
</gene>
<sequence>MKKIVTLSSIAFLSTMAFADTDMQSEIDFLKKEIKELKKQQDSTTRTLTDVKISTNNDNIKFGIDFRNAIDVLEYKNNETGETARNHSLLSSRLYLNMAASPMKGLSFRGKLAIYSTWGAHLYVNDDPLKDWSASSKPADTVMRLKEGYFVYSDKIGDQPIALSIGRRPSSTGFLASMRENESDEGSPLAHITNMEVNGAMVKLDFTRYVSGAYVKLVYGRAHTGEMENVYGTGNDNVIPYADKDTIAEDENVDFFVMPGDAYNNGQYQLMYQWAHIFDTKGRNTSTGIPKGAAGTADLFALSLKVNGIGDEISDFLDDTVAFASIASSRYDAKDGHTLLSSADGGSSNGHSFWAGVYIPDMITDSGRFGFEYNYGSKNWTPMTWAEDTAIGSKIAVRGSAYEAYWNFDLFGIKYLPSQVRYTYVQHDYTPNANCSGWTVPEPVDITAQDLRFFVSYRY</sequence>
<evidence type="ECO:0000256" key="1">
    <source>
        <dbReference type="SAM" id="Coils"/>
    </source>
</evidence>
<feature type="signal peptide" evidence="2">
    <location>
        <begin position="1"/>
        <end position="19"/>
    </location>
</feature>
<dbReference type="Pfam" id="PF11853">
    <property type="entry name" value="DUF3373"/>
    <property type="match status" value="1"/>
</dbReference>
<keyword evidence="1" id="KW-0175">Coiled coil</keyword>
<dbReference type="AlphaFoldDB" id="A0AAJ4A577"/>
<dbReference type="KEGG" id="suln:FJR47_09550"/>
<dbReference type="InterPro" id="IPR021803">
    <property type="entry name" value="DUF3373"/>
</dbReference>
<evidence type="ECO:0000256" key="2">
    <source>
        <dbReference type="SAM" id="SignalP"/>
    </source>
</evidence>
<organism evidence="3 4">
    <name type="scientific">Sulfurimonas xiamenensis</name>
    <dbReference type="NCBI Taxonomy" id="2590021"/>
    <lineage>
        <taxon>Bacteria</taxon>
        <taxon>Pseudomonadati</taxon>
        <taxon>Campylobacterota</taxon>
        <taxon>Epsilonproteobacteria</taxon>
        <taxon>Campylobacterales</taxon>
        <taxon>Sulfurimonadaceae</taxon>
        <taxon>Sulfurimonas</taxon>
    </lineage>
</organism>
<reference evidence="4" key="1">
    <citation type="submission" date="2019-06" db="EMBL/GenBank/DDBJ databases">
        <title>Sulfurimonas gotlandica sp. nov., a chemoautotrophic and psychrotolerant epsilonproteobacterium isolated from a pelagic redoxcline, and an emended description of the genus Sulfurimonas.</title>
        <authorList>
            <person name="Wang S."/>
            <person name="Jiang L."/>
            <person name="Shao Z."/>
        </authorList>
    </citation>
    <scope>NUCLEOTIDE SEQUENCE [LARGE SCALE GENOMIC DNA]</scope>
    <source>
        <strain evidence="4">1-1N</strain>
    </source>
</reference>
<feature type="chain" id="PRO_5042589346" evidence="2">
    <location>
        <begin position="20"/>
        <end position="459"/>
    </location>
</feature>
<evidence type="ECO:0000313" key="4">
    <source>
        <dbReference type="Proteomes" id="UP000326061"/>
    </source>
</evidence>
<keyword evidence="2" id="KW-0732">Signal</keyword>
<protein>
    <submittedName>
        <fullName evidence="3">DUF3373 domain-containing protein</fullName>
    </submittedName>
</protein>
<dbReference type="Proteomes" id="UP000326061">
    <property type="component" value="Chromosome"/>
</dbReference>